<accession>A0A542EM70</accession>
<keyword evidence="7" id="KW-0378">Hydrolase</keyword>
<dbReference type="InterPro" id="IPR012300">
    <property type="entry name" value="Pept_M6_InhA"/>
</dbReference>
<evidence type="ECO:0000256" key="7">
    <source>
        <dbReference type="ARBA" id="ARBA00022801"/>
    </source>
</evidence>
<feature type="domain" description="Peptidase M6-like" evidence="12">
    <location>
        <begin position="104"/>
        <end position="417"/>
    </location>
</feature>
<evidence type="ECO:0000256" key="4">
    <source>
        <dbReference type="ARBA" id="ARBA00022670"/>
    </source>
</evidence>
<keyword evidence="9" id="KW-0482">Metalloprotease</keyword>
<feature type="domain" description="Immune inhibitor A-like metallopeptidase VEG" evidence="13">
    <location>
        <begin position="620"/>
        <end position="776"/>
    </location>
</feature>
<evidence type="ECO:0000259" key="13">
    <source>
        <dbReference type="Pfam" id="PF20774"/>
    </source>
</evidence>
<dbReference type="PANTHER" id="PTHR13062">
    <property type="entry name" value="COLLAGENASE"/>
    <property type="match status" value="1"/>
</dbReference>
<dbReference type="NCBIfam" id="TIGR03296">
    <property type="entry name" value="M6dom_TIGR03296"/>
    <property type="match status" value="1"/>
</dbReference>
<dbReference type="InterPro" id="IPR048665">
    <property type="entry name" value="InhA-like_VEG"/>
</dbReference>
<reference evidence="14 15" key="1">
    <citation type="submission" date="2019-06" db="EMBL/GenBank/DDBJ databases">
        <title>Sequencing the genomes of 1000 actinobacteria strains.</title>
        <authorList>
            <person name="Klenk H.-P."/>
        </authorList>
    </citation>
    <scope>NUCLEOTIDE SEQUENCE [LARGE SCALE GENOMIC DNA]</scope>
    <source>
        <strain evidence="14 15">DSM 17305</strain>
    </source>
</reference>
<evidence type="ECO:0000259" key="12">
    <source>
        <dbReference type="Pfam" id="PF05547"/>
    </source>
</evidence>
<dbReference type="SUPFAM" id="SSF55486">
    <property type="entry name" value="Metalloproteases ('zincins'), catalytic domain"/>
    <property type="match status" value="1"/>
</dbReference>
<dbReference type="Pfam" id="PF20774">
    <property type="entry name" value="InhA-like_VEG"/>
    <property type="match status" value="1"/>
</dbReference>
<evidence type="ECO:0000313" key="15">
    <source>
        <dbReference type="Proteomes" id="UP000316298"/>
    </source>
</evidence>
<dbReference type="GO" id="GO:0005576">
    <property type="term" value="C:extracellular region"/>
    <property type="evidence" value="ECO:0007669"/>
    <property type="project" value="UniProtKB-SubCell"/>
</dbReference>
<evidence type="ECO:0000256" key="1">
    <source>
        <dbReference type="ARBA" id="ARBA00001947"/>
    </source>
</evidence>
<keyword evidence="6 11" id="KW-0732">Signal</keyword>
<evidence type="ECO:0000256" key="10">
    <source>
        <dbReference type="SAM" id="MobiDB-lite"/>
    </source>
</evidence>
<dbReference type="AlphaFoldDB" id="A0A542EM70"/>
<keyword evidence="8" id="KW-0862">Zinc</keyword>
<feature type="chain" id="PRO_5038531682" evidence="11">
    <location>
        <begin position="27"/>
        <end position="788"/>
    </location>
</feature>
<name>A0A542EM70_9ACTN</name>
<keyword evidence="15" id="KW-1185">Reference proteome</keyword>
<dbReference type="Gene3D" id="3.40.390.10">
    <property type="entry name" value="Collagenase (Catalytic Domain)"/>
    <property type="match status" value="1"/>
</dbReference>
<evidence type="ECO:0000256" key="8">
    <source>
        <dbReference type="ARBA" id="ARBA00022833"/>
    </source>
</evidence>
<feature type="signal peptide" evidence="11">
    <location>
        <begin position="1"/>
        <end position="26"/>
    </location>
</feature>
<dbReference type="InterPro" id="IPR024079">
    <property type="entry name" value="MetalloPept_cat_dom_sf"/>
</dbReference>
<feature type="region of interest" description="Disordered" evidence="10">
    <location>
        <begin position="24"/>
        <end position="54"/>
    </location>
</feature>
<keyword evidence="3" id="KW-0964">Secreted</keyword>
<sequence length="788" mass="85770">MRKLPAGLFSLALAATTGLGVAAASAGTAATPPKAPIASEAAPAPDELSSPLEDKRRELRQEALTKVINGQATPEQRNGSTVVNLGAKAAGAKGTKNAKGKVDQYVELSREKTDRIFVVLAEFGNERHPNYPDKDTSPNFPGPARFDGPLHNEIPAPDRSVDNSTVWQADYSRQHFQDMYFGTGNSLKSYYEKQSSGRYSVSGEVTDWVKVKYNEARYGRSNGYPCTGNVCNNTWNLIQDAVNQWVADQEAKGRTKAEITADLKSFDQWDRYDYDGDGNFNEPDGYIDHFQIVHAGGDQADGDPWQGEDAIWSHRWYAGFPGGPATNPNGGAQIGDTGMYVGDYTIQPENGGISVFAHEYGHDLGLPDEYDTSGAAVENGVNWWTIMSQSRVSKPTDGGIGEQAADFNAWDKLQLGWLDYEIVNAGQNRTVELGPHEYNSKKAQGLVVTLPKKQVQHQLVQPTTGTKDWWSGQGNNFTHTMSRQVTLPAGQPASLTFQANWDIEDCGTTACDYAYVDVNDGTGFKTVPGNITTGAEGNGIDGKSNGWKPATFDLSAYAGKTITLQFRYATDPAAGGIGFFADDIKVTSGTTTVVDSGAETSPEGWTLNGFSSVGSSYTSLHDNYYLASNINYVDYDKHLQTGPYNFGWASTLSDKVEHFPYQDGLLIWYWDTSQGDNNTNVHPGEGLILPIDAHPTPINRMDGLLWRPRVAAYDATFGLEKADSFTLHVNGQASYIRGQNAVPTFNDSKSYWSADQPTSSVKVPNNGVNIKVLAKNGTSMTVQVSKRK</sequence>
<dbReference type="InterPro" id="IPR008757">
    <property type="entry name" value="Peptidase_M6-like_domain"/>
</dbReference>
<dbReference type="GO" id="GO:0006508">
    <property type="term" value="P:proteolysis"/>
    <property type="evidence" value="ECO:0007669"/>
    <property type="project" value="UniProtKB-KW"/>
</dbReference>
<evidence type="ECO:0000256" key="3">
    <source>
        <dbReference type="ARBA" id="ARBA00022525"/>
    </source>
</evidence>
<keyword evidence="5" id="KW-0479">Metal-binding</keyword>
<keyword evidence="4" id="KW-0645">Protease</keyword>
<evidence type="ECO:0000256" key="11">
    <source>
        <dbReference type="SAM" id="SignalP"/>
    </source>
</evidence>
<dbReference type="RefSeq" id="WP_141852180.1">
    <property type="nucleotide sequence ID" value="NZ_BAAAKA010000013.1"/>
</dbReference>
<dbReference type="GO" id="GO:0046872">
    <property type="term" value="F:metal ion binding"/>
    <property type="evidence" value="ECO:0007669"/>
    <property type="project" value="UniProtKB-KW"/>
</dbReference>
<evidence type="ECO:0000256" key="5">
    <source>
        <dbReference type="ARBA" id="ARBA00022723"/>
    </source>
</evidence>
<dbReference type="EMBL" id="VFMM01000001">
    <property type="protein sequence ID" value="TQJ16435.1"/>
    <property type="molecule type" value="Genomic_DNA"/>
</dbReference>
<comment type="cofactor">
    <cofactor evidence="1">
        <name>Zn(2+)</name>
        <dbReference type="ChEBI" id="CHEBI:29105"/>
    </cofactor>
</comment>
<evidence type="ECO:0000256" key="6">
    <source>
        <dbReference type="ARBA" id="ARBA00022729"/>
    </source>
</evidence>
<protein>
    <submittedName>
        <fullName evidence="14">Immune inhibitor A</fullName>
    </submittedName>
</protein>
<comment type="caution">
    <text evidence="14">The sequence shown here is derived from an EMBL/GenBank/DDBJ whole genome shotgun (WGS) entry which is preliminary data.</text>
</comment>
<dbReference type="Pfam" id="PF05547">
    <property type="entry name" value="Peptidase_M6"/>
    <property type="match status" value="1"/>
</dbReference>
<dbReference type="Proteomes" id="UP000316298">
    <property type="component" value="Unassembled WGS sequence"/>
</dbReference>
<dbReference type="Pfam" id="PF20773">
    <property type="entry name" value="InhA-like_MAM"/>
    <property type="match status" value="1"/>
</dbReference>
<comment type="subcellular location">
    <subcellularLocation>
        <location evidence="2">Secreted</location>
    </subcellularLocation>
</comment>
<evidence type="ECO:0000256" key="2">
    <source>
        <dbReference type="ARBA" id="ARBA00004613"/>
    </source>
</evidence>
<evidence type="ECO:0000256" key="9">
    <source>
        <dbReference type="ARBA" id="ARBA00023049"/>
    </source>
</evidence>
<dbReference type="GO" id="GO:0008237">
    <property type="term" value="F:metallopeptidase activity"/>
    <property type="evidence" value="ECO:0007669"/>
    <property type="project" value="UniProtKB-KW"/>
</dbReference>
<feature type="compositionally biased region" description="Low complexity" evidence="10">
    <location>
        <begin position="24"/>
        <end position="39"/>
    </location>
</feature>
<gene>
    <name evidence="14" type="ORF">FB475_0534</name>
</gene>
<proteinExistence type="predicted"/>
<dbReference type="PANTHER" id="PTHR13062:SF12">
    <property type="entry name" value="ALPHA-2-MACROGLOBULIN DOMAIN-CONTAINING PROTEIN"/>
    <property type="match status" value="1"/>
</dbReference>
<dbReference type="PIRSF" id="PIRSF007519">
    <property type="entry name" value="Protease_InhA"/>
    <property type="match status" value="1"/>
</dbReference>
<organism evidence="14 15">
    <name type="scientific">Kribbella jejuensis</name>
    <dbReference type="NCBI Taxonomy" id="236068"/>
    <lineage>
        <taxon>Bacteria</taxon>
        <taxon>Bacillati</taxon>
        <taxon>Actinomycetota</taxon>
        <taxon>Actinomycetes</taxon>
        <taxon>Propionibacteriales</taxon>
        <taxon>Kribbellaceae</taxon>
        <taxon>Kribbella</taxon>
    </lineage>
</organism>
<dbReference type="OrthoDB" id="275270at2"/>
<evidence type="ECO:0000313" key="14">
    <source>
        <dbReference type="EMBL" id="TQJ16435.1"/>
    </source>
</evidence>